<proteinExistence type="predicted"/>
<dbReference type="InterPro" id="IPR012674">
    <property type="entry name" value="Calycin"/>
</dbReference>
<dbReference type="Proteomes" id="UP000260793">
    <property type="component" value="Unassembled WGS sequence"/>
</dbReference>
<organism evidence="1 2">
    <name type="scientific">[Ruminococcus] lactaris</name>
    <dbReference type="NCBI Taxonomy" id="46228"/>
    <lineage>
        <taxon>Bacteria</taxon>
        <taxon>Bacillati</taxon>
        <taxon>Bacillota</taxon>
        <taxon>Clostridia</taxon>
        <taxon>Lachnospirales</taxon>
        <taxon>Lachnospiraceae</taxon>
        <taxon>Mediterraneibacter</taxon>
    </lineage>
</organism>
<dbReference type="EMBL" id="QSQN01000003">
    <property type="protein sequence ID" value="RGK42393.1"/>
    <property type="molecule type" value="Genomic_DNA"/>
</dbReference>
<evidence type="ECO:0000313" key="1">
    <source>
        <dbReference type="EMBL" id="RGK42393.1"/>
    </source>
</evidence>
<dbReference type="SUPFAM" id="SSF50814">
    <property type="entry name" value="Lipocalins"/>
    <property type="match status" value="1"/>
</dbReference>
<evidence type="ECO:0000313" key="2">
    <source>
        <dbReference type="Proteomes" id="UP000260793"/>
    </source>
</evidence>
<gene>
    <name evidence="1" type="ORF">DXD17_01470</name>
</gene>
<accession>A0A3E4LY54</accession>
<dbReference type="InterPro" id="IPR015231">
    <property type="entry name" value="DUF1934"/>
</dbReference>
<comment type="caution">
    <text evidence="1">The sequence shown here is derived from an EMBL/GenBank/DDBJ whole genome shotgun (WGS) entry which is preliminary data.</text>
</comment>
<name>A0A3E4LY54_9FIRM</name>
<sequence length="157" mass="17928">MTKDVFVSISGMHEEIAETPAVERDEAEAIEVVTPGSYYFRNEKHYIVYDEAVEGSSEMIRNRIKITGTGCVEIVKSGLSDSHMIFEKNKKNSTYYRTPYGQMLLDVNTKELEIQVTEDEIDVRIEYELDVNHEPMADCRIKMNIMSRSNGSFSVLG</sequence>
<reference evidence="1 2" key="1">
    <citation type="submission" date="2018-08" db="EMBL/GenBank/DDBJ databases">
        <title>A genome reference for cultivated species of the human gut microbiota.</title>
        <authorList>
            <person name="Zou Y."/>
            <person name="Xue W."/>
            <person name="Luo G."/>
        </authorList>
    </citation>
    <scope>NUCLEOTIDE SEQUENCE [LARGE SCALE GENOMIC DNA]</scope>
    <source>
        <strain evidence="1 2">TF11-7</strain>
    </source>
</reference>
<dbReference type="RefSeq" id="WP_117687596.1">
    <property type="nucleotide sequence ID" value="NZ_CBCSYD010000012.1"/>
</dbReference>
<dbReference type="AlphaFoldDB" id="A0A3E4LY54"/>
<dbReference type="Gene3D" id="2.40.128.20">
    <property type="match status" value="1"/>
</dbReference>
<protein>
    <submittedName>
        <fullName evidence="1">DUF1934 domain-containing protein</fullName>
    </submittedName>
</protein>
<dbReference type="Pfam" id="PF09148">
    <property type="entry name" value="DUF1934"/>
    <property type="match status" value="1"/>
</dbReference>